<evidence type="ECO:0000313" key="3">
    <source>
        <dbReference type="Proteomes" id="UP000294933"/>
    </source>
</evidence>
<gene>
    <name evidence="2" type="ORF">BD410DRAFT_806754</name>
</gene>
<protein>
    <submittedName>
        <fullName evidence="2">Uncharacterized protein</fullName>
    </submittedName>
</protein>
<accession>A0A4Y7PS21</accession>
<dbReference type="EMBL" id="ML170211">
    <property type="protein sequence ID" value="TDL18223.1"/>
    <property type="molecule type" value="Genomic_DNA"/>
</dbReference>
<dbReference type="VEuPathDB" id="FungiDB:BD410DRAFT_806754"/>
<feature type="region of interest" description="Disordered" evidence="1">
    <location>
        <begin position="1"/>
        <end position="23"/>
    </location>
</feature>
<sequence length="232" mass="25512">MVLSPKSAAPNSRRGPHGDSCNKIPTPTAYKAMKNITYALFAVLVATSAVQAAPTGVAWRDIAARDSKPEGEISKFIKRCRYVTFIATRLVTSLATQREPPAGCLLGQNTVSGRKTRGNPITTRDNFLLGDSKSVGGGMRARQIVRGWWFLADRDASIGQSTNRGRMDKMLWTQNKYQGTEVMMKEGEQFVVLWEGALFSKTLSTSPKVKVFGKASNFRNEVVQHSLIDTNP</sequence>
<keyword evidence="3" id="KW-1185">Reference proteome</keyword>
<evidence type="ECO:0000313" key="2">
    <source>
        <dbReference type="EMBL" id="TDL18223.1"/>
    </source>
</evidence>
<reference evidence="2 3" key="1">
    <citation type="submission" date="2018-06" db="EMBL/GenBank/DDBJ databases">
        <title>A transcriptomic atlas of mushroom development highlights an independent origin of complex multicellularity.</title>
        <authorList>
            <consortium name="DOE Joint Genome Institute"/>
            <person name="Krizsan K."/>
            <person name="Almasi E."/>
            <person name="Merenyi Z."/>
            <person name="Sahu N."/>
            <person name="Viragh M."/>
            <person name="Koszo T."/>
            <person name="Mondo S."/>
            <person name="Kiss B."/>
            <person name="Balint B."/>
            <person name="Kues U."/>
            <person name="Barry K."/>
            <person name="Hegedus J.C."/>
            <person name="Henrissat B."/>
            <person name="Johnson J."/>
            <person name="Lipzen A."/>
            <person name="Ohm R."/>
            <person name="Nagy I."/>
            <person name="Pangilinan J."/>
            <person name="Yan J."/>
            <person name="Xiong Y."/>
            <person name="Grigoriev I.V."/>
            <person name="Hibbett D.S."/>
            <person name="Nagy L.G."/>
        </authorList>
    </citation>
    <scope>NUCLEOTIDE SEQUENCE [LARGE SCALE GENOMIC DNA]</scope>
    <source>
        <strain evidence="2 3">SZMC22713</strain>
    </source>
</reference>
<evidence type="ECO:0000256" key="1">
    <source>
        <dbReference type="SAM" id="MobiDB-lite"/>
    </source>
</evidence>
<name>A0A4Y7PS21_9AGAM</name>
<proteinExistence type="predicted"/>
<dbReference type="Proteomes" id="UP000294933">
    <property type="component" value="Unassembled WGS sequence"/>
</dbReference>
<dbReference type="AlphaFoldDB" id="A0A4Y7PS21"/>
<organism evidence="2 3">
    <name type="scientific">Rickenella mellea</name>
    <dbReference type="NCBI Taxonomy" id="50990"/>
    <lineage>
        <taxon>Eukaryota</taxon>
        <taxon>Fungi</taxon>
        <taxon>Dikarya</taxon>
        <taxon>Basidiomycota</taxon>
        <taxon>Agaricomycotina</taxon>
        <taxon>Agaricomycetes</taxon>
        <taxon>Hymenochaetales</taxon>
        <taxon>Rickenellaceae</taxon>
        <taxon>Rickenella</taxon>
    </lineage>
</organism>